<feature type="compositionally biased region" description="Polar residues" evidence="7">
    <location>
        <begin position="164"/>
        <end position="176"/>
    </location>
</feature>
<keyword evidence="4 6" id="KW-0450">Lipoyl</keyword>
<evidence type="ECO:0000256" key="1">
    <source>
        <dbReference type="ARBA" id="ARBA00001938"/>
    </source>
</evidence>
<dbReference type="Proteomes" id="UP000198546">
    <property type="component" value="Chromosome i"/>
</dbReference>
<dbReference type="InterPro" id="IPR036625">
    <property type="entry name" value="E3-bd_dom_sf"/>
</dbReference>
<reference evidence="10 11" key="1">
    <citation type="submission" date="2016-10" db="EMBL/GenBank/DDBJ databases">
        <authorList>
            <person name="de Groot N.N."/>
        </authorList>
    </citation>
    <scope>NUCLEOTIDE SEQUENCE [LARGE SCALE GENOMIC DNA]</scope>
    <source>
        <strain evidence="10 11">MON 2.2</strain>
    </source>
</reference>
<dbReference type="Gene3D" id="4.10.320.10">
    <property type="entry name" value="E3-binding domain"/>
    <property type="match status" value="1"/>
</dbReference>
<dbReference type="InterPro" id="IPR011053">
    <property type="entry name" value="Single_hybrid_motif"/>
</dbReference>
<evidence type="ECO:0000313" key="10">
    <source>
        <dbReference type="EMBL" id="SDD18811.1"/>
    </source>
</evidence>
<evidence type="ECO:0000313" key="11">
    <source>
        <dbReference type="Proteomes" id="UP000198546"/>
    </source>
</evidence>
<dbReference type="Pfam" id="PF00198">
    <property type="entry name" value="2-oxoacid_dh"/>
    <property type="match status" value="1"/>
</dbReference>
<dbReference type="EC" id="2.3.1.-" evidence="6"/>
<dbReference type="InterPro" id="IPR004167">
    <property type="entry name" value="PSBD"/>
</dbReference>
<keyword evidence="11" id="KW-1185">Reference proteome</keyword>
<keyword evidence="10" id="KW-0670">Pyruvate</keyword>
<evidence type="ECO:0000256" key="2">
    <source>
        <dbReference type="ARBA" id="ARBA00007317"/>
    </source>
</evidence>
<dbReference type="InterPro" id="IPR001078">
    <property type="entry name" value="2-oxoacid_DH_actylTfrase"/>
</dbReference>
<keyword evidence="3 6" id="KW-0808">Transferase</keyword>
<feature type="compositionally biased region" description="Pro residues" evidence="7">
    <location>
        <begin position="195"/>
        <end position="210"/>
    </location>
</feature>
<dbReference type="InterPro" id="IPR023213">
    <property type="entry name" value="CAT-like_dom_sf"/>
</dbReference>
<dbReference type="Pfam" id="PF00364">
    <property type="entry name" value="Biotin_lipoyl"/>
    <property type="match status" value="1"/>
</dbReference>
<evidence type="ECO:0000256" key="3">
    <source>
        <dbReference type="ARBA" id="ARBA00022679"/>
    </source>
</evidence>
<dbReference type="EMBL" id="LT629688">
    <property type="protein sequence ID" value="SDD18811.1"/>
    <property type="molecule type" value="Genomic_DNA"/>
</dbReference>
<dbReference type="PROSITE" id="PS50968">
    <property type="entry name" value="BIOTINYL_LIPOYL"/>
    <property type="match status" value="1"/>
</dbReference>
<feature type="compositionally biased region" description="Low complexity" evidence="7">
    <location>
        <begin position="275"/>
        <end position="287"/>
    </location>
</feature>
<dbReference type="RefSeq" id="WP_090590106.1">
    <property type="nucleotide sequence ID" value="NZ_LT629688.1"/>
</dbReference>
<keyword evidence="5 6" id="KW-0012">Acyltransferase</keyword>
<dbReference type="SUPFAM" id="SSF47005">
    <property type="entry name" value="Peripheral subunit-binding domain of 2-oxo acid dehydrogenase complex"/>
    <property type="match status" value="1"/>
</dbReference>
<evidence type="ECO:0000259" key="9">
    <source>
        <dbReference type="PROSITE" id="PS51826"/>
    </source>
</evidence>
<evidence type="ECO:0000256" key="5">
    <source>
        <dbReference type="ARBA" id="ARBA00023315"/>
    </source>
</evidence>
<evidence type="ECO:0000259" key="8">
    <source>
        <dbReference type="PROSITE" id="PS50968"/>
    </source>
</evidence>
<feature type="domain" description="Lipoyl-binding" evidence="8">
    <location>
        <begin position="1"/>
        <end position="76"/>
    </location>
</feature>
<sequence>MQYFNLPDPGEGLVEAELVTWRVAVGDEVAVNDVVVEIETSKSLVELPSPFSGRVAQLLVEEGTTVDVGTPIIAIDDGTDDAAEDEDAAAAPNLVGYGVKAAGTTRRPRRGAGAAPSAGAGDGAPPGSGAGGADEAAGASAGTGAEQGGSPAGTPSAPAAAPSDQTVRQVQAQLNDSFDPGHPVSRPAGAVAPLEPTPAQPAGDPLPGPGRGPSEPAEERGPVLTRPPTRLLAKQLGVDLRRLAGTGDGGIITRADVEAAAATSALAGAAAPAAPAAGVGTPAASPSTAGIGDEDGVLPDPAVSSDGRWSDPGAPRADDDERIPVRGVRKITAEAMVSSAFTAPHVTEWIEVDVTASMELLERLRSRRDLAEVRLTPLVLVAAAVCRALERTPELNSRWVEVEGGAEIVRSREVNLGIAAATPRGLVVPNVKGAQRMRLRELAEALAELVAVAKQGRTQPAALSGGTFTVTNVGVFGIDGGTPIINPGQAGILCLGAINRRPWVVGEGVEERIEPRWVTTLSVSFDHRVADGAEGSRFLADVALALADPAMGALL</sequence>
<dbReference type="PANTHER" id="PTHR43178:SF5">
    <property type="entry name" value="LIPOAMIDE ACYLTRANSFERASE COMPONENT OF BRANCHED-CHAIN ALPHA-KETO ACID DEHYDROGENASE COMPLEX, MITOCHONDRIAL"/>
    <property type="match status" value="1"/>
</dbReference>
<feature type="compositionally biased region" description="Low complexity" evidence="7">
    <location>
        <begin position="133"/>
        <end position="144"/>
    </location>
</feature>
<dbReference type="GO" id="GO:0016407">
    <property type="term" value="F:acetyltransferase activity"/>
    <property type="evidence" value="ECO:0007669"/>
    <property type="project" value="TreeGrafter"/>
</dbReference>
<dbReference type="InterPro" id="IPR000089">
    <property type="entry name" value="Biotin_lipoyl"/>
</dbReference>
<name>A0A1G6SQC7_9ACTN</name>
<dbReference type="Gene3D" id="2.40.50.100">
    <property type="match status" value="1"/>
</dbReference>
<dbReference type="InterPro" id="IPR050743">
    <property type="entry name" value="2-oxoacid_DH_E2_comp"/>
</dbReference>
<feature type="region of interest" description="Disordered" evidence="7">
    <location>
        <begin position="101"/>
        <end position="224"/>
    </location>
</feature>
<comment type="similarity">
    <text evidence="2 6">Belongs to the 2-oxoacid dehydrogenase family.</text>
</comment>
<dbReference type="STRING" id="675864.SAMN04489747_0390"/>
<dbReference type="SUPFAM" id="SSF51230">
    <property type="entry name" value="Single hybrid motif"/>
    <property type="match status" value="1"/>
</dbReference>
<evidence type="ECO:0000256" key="4">
    <source>
        <dbReference type="ARBA" id="ARBA00022823"/>
    </source>
</evidence>
<evidence type="ECO:0000256" key="7">
    <source>
        <dbReference type="SAM" id="MobiDB-lite"/>
    </source>
</evidence>
<proteinExistence type="inferred from homology"/>
<dbReference type="CDD" id="cd06849">
    <property type="entry name" value="lipoyl_domain"/>
    <property type="match status" value="1"/>
</dbReference>
<dbReference type="PROSITE" id="PS51826">
    <property type="entry name" value="PSBD"/>
    <property type="match status" value="1"/>
</dbReference>
<feature type="compositionally biased region" description="Low complexity" evidence="7">
    <location>
        <begin position="101"/>
        <end position="119"/>
    </location>
</feature>
<dbReference type="GO" id="GO:0005737">
    <property type="term" value="C:cytoplasm"/>
    <property type="evidence" value="ECO:0007669"/>
    <property type="project" value="TreeGrafter"/>
</dbReference>
<feature type="compositionally biased region" description="Low complexity" evidence="7">
    <location>
        <begin position="152"/>
        <end position="163"/>
    </location>
</feature>
<evidence type="ECO:0000256" key="6">
    <source>
        <dbReference type="RuleBase" id="RU003423"/>
    </source>
</evidence>
<dbReference type="AlphaFoldDB" id="A0A1G6SQC7"/>
<feature type="region of interest" description="Disordered" evidence="7">
    <location>
        <begin position="275"/>
        <end position="320"/>
    </location>
</feature>
<organism evidence="10 11">
    <name type="scientific">Auraticoccus monumenti</name>
    <dbReference type="NCBI Taxonomy" id="675864"/>
    <lineage>
        <taxon>Bacteria</taxon>
        <taxon>Bacillati</taxon>
        <taxon>Actinomycetota</taxon>
        <taxon>Actinomycetes</taxon>
        <taxon>Propionibacteriales</taxon>
        <taxon>Propionibacteriaceae</taxon>
        <taxon>Auraticoccus</taxon>
    </lineage>
</organism>
<dbReference type="PANTHER" id="PTHR43178">
    <property type="entry name" value="DIHYDROLIPOAMIDE ACETYLTRANSFERASE COMPONENT OF PYRUVATE DEHYDROGENASE COMPLEX"/>
    <property type="match status" value="1"/>
</dbReference>
<gene>
    <name evidence="10" type="ORF">SAMN04489747_0390</name>
</gene>
<dbReference type="OrthoDB" id="9805770at2"/>
<dbReference type="Pfam" id="PF02817">
    <property type="entry name" value="E3_binding"/>
    <property type="match status" value="1"/>
</dbReference>
<dbReference type="FunFam" id="3.30.559.10:FF:000007">
    <property type="entry name" value="Dihydrolipoamide acetyltransferase component of pyruvate dehydrogenase complex"/>
    <property type="match status" value="1"/>
</dbReference>
<dbReference type="SUPFAM" id="SSF52777">
    <property type="entry name" value="CoA-dependent acyltransferases"/>
    <property type="match status" value="1"/>
</dbReference>
<protein>
    <recommendedName>
        <fullName evidence="6">Dihydrolipoamide acetyltransferase component of pyruvate dehydrogenase complex</fullName>
        <ecNumber evidence="6">2.3.1.-</ecNumber>
    </recommendedName>
</protein>
<comment type="cofactor">
    <cofactor evidence="1 6">
        <name>(R)-lipoate</name>
        <dbReference type="ChEBI" id="CHEBI:83088"/>
    </cofactor>
</comment>
<accession>A0A1G6SQC7</accession>
<feature type="compositionally biased region" description="Gly residues" evidence="7">
    <location>
        <begin position="120"/>
        <end position="132"/>
    </location>
</feature>
<dbReference type="Gene3D" id="3.30.559.10">
    <property type="entry name" value="Chloramphenicol acetyltransferase-like domain"/>
    <property type="match status" value="1"/>
</dbReference>
<dbReference type="GO" id="GO:0031405">
    <property type="term" value="F:lipoic acid binding"/>
    <property type="evidence" value="ECO:0007669"/>
    <property type="project" value="TreeGrafter"/>
</dbReference>
<feature type="domain" description="Peripheral subunit-binding (PSBD)" evidence="9">
    <location>
        <begin position="224"/>
        <end position="261"/>
    </location>
</feature>